<evidence type="ECO:0000256" key="4">
    <source>
        <dbReference type="ARBA" id="ARBA00023014"/>
    </source>
</evidence>
<dbReference type="Gene3D" id="3.30.70.20">
    <property type="match status" value="1"/>
</dbReference>
<dbReference type="GO" id="GO:0046872">
    <property type="term" value="F:metal ion binding"/>
    <property type="evidence" value="ECO:0007669"/>
    <property type="project" value="UniProtKB-KW"/>
</dbReference>
<dbReference type="GO" id="GO:0051539">
    <property type="term" value="F:4 iron, 4 sulfur cluster binding"/>
    <property type="evidence" value="ECO:0007669"/>
    <property type="project" value="UniProtKB-KW"/>
</dbReference>
<feature type="domain" description="4Fe-4S ferredoxin-type" evidence="5">
    <location>
        <begin position="311"/>
        <end position="340"/>
    </location>
</feature>
<evidence type="ECO:0000256" key="3">
    <source>
        <dbReference type="ARBA" id="ARBA00023004"/>
    </source>
</evidence>
<keyword evidence="3" id="KW-0408">Iron</keyword>
<dbReference type="RefSeq" id="WP_181550626.1">
    <property type="nucleotide sequence ID" value="NZ_JACDUS010000003.1"/>
</dbReference>
<keyword evidence="7" id="KW-1185">Reference proteome</keyword>
<protein>
    <submittedName>
        <fullName evidence="6">NAD-dependent dihydropyrimidine dehydrogenase PreA subunit</fullName>
    </submittedName>
</protein>
<dbReference type="Proteomes" id="UP000525298">
    <property type="component" value="Unassembled WGS sequence"/>
</dbReference>
<name>A0A7W0HK64_9BACT</name>
<keyword evidence="2" id="KW-0479">Metal-binding</keyword>
<organism evidence="6 7">
    <name type="scientific">Desulfosalsimonas propionicica</name>
    <dbReference type="NCBI Taxonomy" id="332175"/>
    <lineage>
        <taxon>Bacteria</taxon>
        <taxon>Pseudomonadati</taxon>
        <taxon>Thermodesulfobacteriota</taxon>
        <taxon>Desulfobacteria</taxon>
        <taxon>Desulfobacterales</taxon>
        <taxon>Desulfosalsimonadaceae</taxon>
        <taxon>Desulfosalsimonas</taxon>
    </lineage>
</organism>
<dbReference type="SUPFAM" id="SSF54862">
    <property type="entry name" value="4Fe-4S ferredoxins"/>
    <property type="match status" value="1"/>
</dbReference>
<dbReference type="Pfam" id="PF14697">
    <property type="entry name" value="Fer4_21"/>
    <property type="match status" value="1"/>
</dbReference>
<evidence type="ECO:0000313" key="6">
    <source>
        <dbReference type="EMBL" id="MBA2880954.1"/>
    </source>
</evidence>
<dbReference type="PANTHER" id="PTHR43687">
    <property type="entry name" value="ADENYLYLSULFATE REDUCTASE, BETA SUBUNIT"/>
    <property type="match status" value="1"/>
</dbReference>
<evidence type="ECO:0000256" key="2">
    <source>
        <dbReference type="ARBA" id="ARBA00022723"/>
    </source>
</evidence>
<dbReference type="PANTHER" id="PTHR43687:SF1">
    <property type="entry name" value="FERREDOXIN III"/>
    <property type="match status" value="1"/>
</dbReference>
<evidence type="ECO:0000313" key="7">
    <source>
        <dbReference type="Proteomes" id="UP000525298"/>
    </source>
</evidence>
<dbReference type="EMBL" id="JACDUS010000003">
    <property type="protein sequence ID" value="MBA2880954.1"/>
    <property type="molecule type" value="Genomic_DNA"/>
</dbReference>
<evidence type="ECO:0000256" key="1">
    <source>
        <dbReference type="ARBA" id="ARBA00022485"/>
    </source>
</evidence>
<dbReference type="InterPro" id="IPR017896">
    <property type="entry name" value="4Fe4S_Fe-S-bd"/>
</dbReference>
<keyword evidence="1" id="KW-0004">4Fe-4S</keyword>
<dbReference type="AlphaFoldDB" id="A0A7W0HK64"/>
<comment type="caution">
    <text evidence="6">The sequence shown here is derived from an EMBL/GenBank/DDBJ whole genome shotgun (WGS) entry which is preliminary data.</text>
</comment>
<proteinExistence type="predicted"/>
<reference evidence="6 7" key="1">
    <citation type="submission" date="2020-07" db="EMBL/GenBank/DDBJ databases">
        <title>Genomic Encyclopedia of Type Strains, Phase IV (KMG-IV): sequencing the most valuable type-strain genomes for metagenomic binning, comparative biology and taxonomic classification.</title>
        <authorList>
            <person name="Goeker M."/>
        </authorList>
    </citation>
    <scope>NUCLEOTIDE SEQUENCE [LARGE SCALE GENOMIC DNA]</scope>
    <source>
        <strain evidence="6 7">DSM 17721</strain>
    </source>
</reference>
<accession>A0A7W0HK64</accession>
<gene>
    <name evidence="6" type="ORF">HNR65_001280</name>
</gene>
<feature type="domain" description="4Fe-4S ferredoxin-type" evidence="5">
    <location>
        <begin position="341"/>
        <end position="370"/>
    </location>
</feature>
<dbReference type="InterPro" id="IPR017900">
    <property type="entry name" value="4Fe4S_Fe_S_CS"/>
</dbReference>
<dbReference type="PROSITE" id="PS00198">
    <property type="entry name" value="4FE4S_FER_1"/>
    <property type="match status" value="1"/>
</dbReference>
<sequence>MTQEANIDEKYKQAGHVISSAGGTPVPVNDTLVKLLKYFLGEEDLDFVLAFREYKSQTLDQLKETTGLSESEVVEKASKLASRGVIFNQPNRKGTMVYRLLPLLNVGTFEYMFMGKIEHNERNRQISALFDQLFEELEDIVQSNYDSLMPQLMQAPPVDRTVPMAENKSTGQPIKIMVDESVEESADRILPAQQVEALIEKFDEIALGYCFCRHHKDLSGQPCKQTDLRETCFTFGKSARYTSEQGFSRMISKQEAREILKRSEADGLVHKAYHPNFDISKDETSVCNCCRCCCGNSVENMIAPISNATNFLAVIDPELCVGCGTCVDECHTYAAYLGDDGKAQRNEELCIGCGVCAAFCPENAISMVKGPTRIVRIAPKKKKAS</sequence>
<evidence type="ECO:0000259" key="5">
    <source>
        <dbReference type="PROSITE" id="PS51379"/>
    </source>
</evidence>
<dbReference type="InterPro" id="IPR050572">
    <property type="entry name" value="Fe-S_Ferredoxin"/>
</dbReference>
<dbReference type="PROSITE" id="PS51379">
    <property type="entry name" value="4FE4S_FER_2"/>
    <property type="match status" value="2"/>
</dbReference>
<keyword evidence="4" id="KW-0411">Iron-sulfur</keyword>